<organism evidence="1 2">
    <name type="scientific">Eubacterium ruminantium</name>
    <dbReference type="NCBI Taxonomy" id="42322"/>
    <lineage>
        <taxon>Bacteria</taxon>
        <taxon>Bacillati</taxon>
        <taxon>Bacillota</taxon>
        <taxon>Clostridia</taxon>
        <taxon>Eubacteriales</taxon>
        <taxon>Eubacteriaceae</taxon>
        <taxon>Eubacterium</taxon>
    </lineage>
</organism>
<dbReference type="Proteomes" id="UP000189857">
    <property type="component" value="Unassembled WGS sequence"/>
</dbReference>
<keyword evidence="2" id="KW-1185">Reference proteome</keyword>
<dbReference type="AlphaFoldDB" id="A0A1T4QVB5"/>
<gene>
    <name evidence="1" type="ORF">SAMN02745110_02530</name>
</gene>
<proteinExistence type="predicted"/>
<evidence type="ECO:0000313" key="1">
    <source>
        <dbReference type="EMBL" id="SKA07556.1"/>
    </source>
</evidence>
<sequence length="55" mass="6272">MDDKTRDNLISFIEEFRDALSMLNNSVIYLQEAVEGMKEGQKKTINDEKGRCSGC</sequence>
<dbReference type="RefSeq" id="WP_159444185.1">
    <property type="nucleotide sequence ID" value="NZ_FMTO01000002.1"/>
</dbReference>
<protein>
    <submittedName>
        <fullName evidence="1">Uncharacterized protein</fullName>
    </submittedName>
</protein>
<reference evidence="1 2" key="1">
    <citation type="submission" date="2017-02" db="EMBL/GenBank/DDBJ databases">
        <authorList>
            <person name="Peterson S.W."/>
        </authorList>
    </citation>
    <scope>NUCLEOTIDE SEQUENCE [LARGE SCALE GENOMIC DNA]</scope>
    <source>
        <strain evidence="1 2">ATCC 17233</strain>
    </source>
</reference>
<name>A0A1T4QVB5_9FIRM</name>
<evidence type="ECO:0000313" key="2">
    <source>
        <dbReference type="Proteomes" id="UP000189857"/>
    </source>
</evidence>
<dbReference type="EMBL" id="FUXA01000028">
    <property type="protein sequence ID" value="SKA07556.1"/>
    <property type="molecule type" value="Genomic_DNA"/>
</dbReference>
<accession>A0A1T4QVB5</accession>